<keyword evidence="2" id="KW-0732">Signal</keyword>
<accession>A0A7Y8GXW3</accession>
<evidence type="ECO:0000313" key="4">
    <source>
        <dbReference type="Proteomes" id="UP000545507"/>
    </source>
</evidence>
<proteinExistence type="predicted"/>
<keyword evidence="4" id="KW-1185">Reference proteome</keyword>
<dbReference type="Proteomes" id="UP000545507">
    <property type="component" value="Unassembled WGS sequence"/>
</dbReference>
<comment type="caution">
    <text evidence="3">The sequence shown here is derived from an EMBL/GenBank/DDBJ whole genome shotgun (WGS) entry which is preliminary data.</text>
</comment>
<dbReference type="AlphaFoldDB" id="A0A7Y8GXW3"/>
<sequence length="85" mass="8745">MSQALSRGWTGRIATGSLVFALTAITPLAIAATGQAPGGAGGQKAPSKVSFIDAPSSEKPAAREKRLKRECKGRPNAGMCLGYTR</sequence>
<feature type="chain" id="PRO_5031558651" evidence="2">
    <location>
        <begin position="32"/>
        <end position="85"/>
    </location>
</feature>
<protein>
    <submittedName>
        <fullName evidence="3">Uncharacterized protein</fullName>
    </submittedName>
</protein>
<dbReference type="RefSeq" id="WP_177136807.1">
    <property type="nucleotide sequence ID" value="NZ_VYGV01000016.1"/>
</dbReference>
<evidence type="ECO:0000256" key="2">
    <source>
        <dbReference type="SAM" id="SignalP"/>
    </source>
</evidence>
<organism evidence="3 4">
    <name type="scientific">Hydrogenophaga aromaticivorans</name>
    <dbReference type="NCBI Taxonomy" id="2610898"/>
    <lineage>
        <taxon>Bacteria</taxon>
        <taxon>Pseudomonadati</taxon>
        <taxon>Pseudomonadota</taxon>
        <taxon>Betaproteobacteria</taxon>
        <taxon>Burkholderiales</taxon>
        <taxon>Comamonadaceae</taxon>
        <taxon>Hydrogenophaga</taxon>
    </lineage>
</organism>
<reference evidence="3 4" key="1">
    <citation type="submission" date="2019-09" db="EMBL/GenBank/DDBJ databases">
        <title>Hydrogenophaga aromatica sp. nov., isolated from a para-xylene-degrading enrichment culture.</title>
        <authorList>
            <person name="Tancsics A."/>
            <person name="Banerjee S."/>
        </authorList>
    </citation>
    <scope>NUCLEOTIDE SEQUENCE [LARGE SCALE GENOMIC DNA]</scope>
    <source>
        <strain evidence="3 4">D2P1</strain>
    </source>
</reference>
<evidence type="ECO:0000256" key="1">
    <source>
        <dbReference type="SAM" id="MobiDB-lite"/>
    </source>
</evidence>
<dbReference type="EMBL" id="VYGV01000016">
    <property type="protein sequence ID" value="NWF46895.1"/>
    <property type="molecule type" value="Genomic_DNA"/>
</dbReference>
<feature type="region of interest" description="Disordered" evidence="1">
    <location>
        <begin position="35"/>
        <end position="67"/>
    </location>
</feature>
<evidence type="ECO:0000313" key="3">
    <source>
        <dbReference type="EMBL" id="NWF46895.1"/>
    </source>
</evidence>
<name>A0A7Y8GXW3_9BURK</name>
<feature type="signal peptide" evidence="2">
    <location>
        <begin position="1"/>
        <end position="31"/>
    </location>
</feature>
<gene>
    <name evidence="3" type="ORF">F3K02_16785</name>
</gene>